<dbReference type="Pfam" id="PF01522">
    <property type="entry name" value="Polysacc_deac_1"/>
    <property type="match status" value="1"/>
</dbReference>
<dbReference type="KEGG" id="fpn:ABE65_005400"/>
<sequence>MKKIVIYTSFVIILLIGLAYSGLKLSSSRDFQFFGGLVTRADTSEKVVALTFDDGPTDQTDEILTILKEEEVKATFFVTGREVEENLKEAKEIVAEGHELGNHSYSHERMVLKTPSFIRNEIESTDKLIRKAGYEGKIQFRPPYGKKLIGLPYYLNKHDRKTILWNIEPETYPEIASDSTKIVKHVSENIQPGSIILLHVMYDSRRESMKSVKGIIQELKGKGYTFKTVSELVE</sequence>
<dbReference type="InterPro" id="IPR011330">
    <property type="entry name" value="Glyco_hydro/deAcase_b/a-brl"/>
</dbReference>
<dbReference type="CDD" id="cd10956">
    <property type="entry name" value="CE4_BH1302_like"/>
    <property type="match status" value="1"/>
</dbReference>
<dbReference type="GO" id="GO:0005975">
    <property type="term" value="P:carbohydrate metabolic process"/>
    <property type="evidence" value="ECO:0007669"/>
    <property type="project" value="InterPro"/>
</dbReference>
<dbReference type="SUPFAM" id="SSF88713">
    <property type="entry name" value="Glycoside hydrolase/deacetylase"/>
    <property type="match status" value="1"/>
</dbReference>
<accession>A0A160IJL0</accession>
<organism evidence="2 3">
    <name type="scientific">Fictibacillus phosphorivorans</name>
    <dbReference type="NCBI Taxonomy" id="1221500"/>
    <lineage>
        <taxon>Bacteria</taxon>
        <taxon>Bacillati</taxon>
        <taxon>Bacillota</taxon>
        <taxon>Bacilli</taxon>
        <taxon>Bacillales</taxon>
        <taxon>Fictibacillaceae</taxon>
        <taxon>Fictibacillus</taxon>
    </lineage>
</organism>
<proteinExistence type="predicted"/>
<dbReference type="GO" id="GO:0016810">
    <property type="term" value="F:hydrolase activity, acting on carbon-nitrogen (but not peptide) bonds"/>
    <property type="evidence" value="ECO:0007669"/>
    <property type="project" value="InterPro"/>
</dbReference>
<reference evidence="2 3" key="1">
    <citation type="submission" date="2016-04" db="EMBL/GenBank/DDBJ databases">
        <title>Complete genome sequence of Fictibacillus phosphorivorans G25-29, a strain toxic to nematodes.</title>
        <authorList>
            <person name="Zheng Z."/>
        </authorList>
    </citation>
    <scope>NUCLEOTIDE SEQUENCE [LARGE SCALE GENOMIC DNA]</scope>
    <source>
        <strain evidence="2 3">G25-29</strain>
    </source>
</reference>
<dbReference type="InterPro" id="IPR002509">
    <property type="entry name" value="NODB_dom"/>
</dbReference>
<name>A0A160IJL0_9BACL</name>
<evidence type="ECO:0000259" key="1">
    <source>
        <dbReference type="PROSITE" id="PS51677"/>
    </source>
</evidence>
<dbReference type="PANTHER" id="PTHR10587:SF125">
    <property type="entry name" value="POLYSACCHARIDE DEACETYLASE YHEN-RELATED"/>
    <property type="match status" value="1"/>
</dbReference>
<protein>
    <submittedName>
        <fullName evidence="2">Polysaccharide deacetylase</fullName>
    </submittedName>
</protein>
<evidence type="ECO:0000313" key="2">
    <source>
        <dbReference type="EMBL" id="ANC76273.1"/>
    </source>
</evidence>
<keyword evidence="3" id="KW-1185">Reference proteome</keyword>
<dbReference type="AlphaFoldDB" id="A0A160IJL0"/>
<dbReference type="PROSITE" id="PS51677">
    <property type="entry name" value="NODB"/>
    <property type="match status" value="1"/>
</dbReference>
<dbReference type="Proteomes" id="UP000076623">
    <property type="component" value="Chromosome"/>
</dbReference>
<dbReference type="PANTHER" id="PTHR10587">
    <property type="entry name" value="GLYCOSYL TRANSFERASE-RELATED"/>
    <property type="match status" value="1"/>
</dbReference>
<dbReference type="RefSeq" id="WP_066392153.1">
    <property type="nucleotide sequence ID" value="NZ_CP015378.1"/>
</dbReference>
<gene>
    <name evidence="2" type="ORF">ABE65_005400</name>
</gene>
<dbReference type="STRING" id="1221500.ABE65_005400"/>
<dbReference type="EMBL" id="CP015378">
    <property type="protein sequence ID" value="ANC76273.1"/>
    <property type="molecule type" value="Genomic_DNA"/>
</dbReference>
<feature type="domain" description="NodB homology" evidence="1">
    <location>
        <begin position="46"/>
        <end position="227"/>
    </location>
</feature>
<evidence type="ECO:0000313" key="3">
    <source>
        <dbReference type="Proteomes" id="UP000076623"/>
    </source>
</evidence>
<dbReference type="InterPro" id="IPR050248">
    <property type="entry name" value="Polysacc_deacetylase_ArnD"/>
</dbReference>
<dbReference type="Gene3D" id="3.20.20.370">
    <property type="entry name" value="Glycoside hydrolase/deacetylase"/>
    <property type="match status" value="1"/>
</dbReference>